<sequence>MADFLLLVWVFSIQEEDQGTEDMRSPAFLLREDSLLFERVRKVTATHFIKQFNDKGETAE</sequence>
<name>A0AA88VYA2_9ASTE</name>
<dbReference type="Proteomes" id="UP001188597">
    <property type="component" value="Unassembled WGS sequence"/>
</dbReference>
<proteinExistence type="predicted"/>
<keyword evidence="2" id="KW-1185">Reference proteome</keyword>
<evidence type="ECO:0000313" key="2">
    <source>
        <dbReference type="Proteomes" id="UP001188597"/>
    </source>
</evidence>
<accession>A0AA88VYA2</accession>
<organism evidence="1 2">
    <name type="scientific">Escallonia herrerae</name>
    <dbReference type="NCBI Taxonomy" id="1293975"/>
    <lineage>
        <taxon>Eukaryota</taxon>
        <taxon>Viridiplantae</taxon>
        <taxon>Streptophyta</taxon>
        <taxon>Embryophyta</taxon>
        <taxon>Tracheophyta</taxon>
        <taxon>Spermatophyta</taxon>
        <taxon>Magnoliopsida</taxon>
        <taxon>eudicotyledons</taxon>
        <taxon>Gunneridae</taxon>
        <taxon>Pentapetalae</taxon>
        <taxon>asterids</taxon>
        <taxon>campanulids</taxon>
        <taxon>Escalloniales</taxon>
        <taxon>Escalloniaceae</taxon>
        <taxon>Escallonia</taxon>
    </lineage>
</organism>
<comment type="caution">
    <text evidence="1">The sequence shown here is derived from an EMBL/GenBank/DDBJ whole genome shotgun (WGS) entry which is preliminary data.</text>
</comment>
<gene>
    <name evidence="1" type="ORF">RJ639_003092</name>
</gene>
<dbReference type="EMBL" id="JAVXUP010000982">
    <property type="protein sequence ID" value="KAK3017736.1"/>
    <property type="molecule type" value="Genomic_DNA"/>
</dbReference>
<dbReference type="AlphaFoldDB" id="A0AA88VYA2"/>
<evidence type="ECO:0000313" key="1">
    <source>
        <dbReference type="EMBL" id="KAK3017736.1"/>
    </source>
</evidence>
<protein>
    <submittedName>
        <fullName evidence="1">Uncharacterized protein</fullName>
    </submittedName>
</protein>
<reference evidence="1" key="1">
    <citation type="submission" date="2022-12" db="EMBL/GenBank/DDBJ databases">
        <title>Draft genome assemblies for two species of Escallonia (Escalloniales).</title>
        <authorList>
            <person name="Chanderbali A."/>
            <person name="Dervinis C."/>
            <person name="Anghel I."/>
            <person name="Soltis D."/>
            <person name="Soltis P."/>
            <person name="Zapata F."/>
        </authorList>
    </citation>
    <scope>NUCLEOTIDE SEQUENCE</scope>
    <source>
        <strain evidence="1">UCBG64.0493</strain>
        <tissue evidence="1">Leaf</tissue>
    </source>
</reference>